<protein>
    <submittedName>
        <fullName evidence="3">Uncharacterized protein</fullName>
    </submittedName>
</protein>
<reference evidence="3 4" key="1">
    <citation type="journal article" date="2024" name="Science">
        <title>Giant polyketide synthase enzymes in the biosynthesis of giant marine polyether toxins.</title>
        <authorList>
            <person name="Fallon T.R."/>
            <person name="Shende V.V."/>
            <person name="Wierzbicki I.H."/>
            <person name="Pendleton A.L."/>
            <person name="Watervoot N.F."/>
            <person name="Auber R.P."/>
            <person name="Gonzalez D.J."/>
            <person name="Wisecaver J.H."/>
            <person name="Moore B.S."/>
        </authorList>
    </citation>
    <scope>NUCLEOTIDE SEQUENCE [LARGE SCALE GENOMIC DNA]</scope>
    <source>
        <strain evidence="3 4">12B1</strain>
    </source>
</reference>
<feature type="compositionally biased region" description="Pro residues" evidence="1">
    <location>
        <begin position="66"/>
        <end position="77"/>
    </location>
</feature>
<comment type="caution">
    <text evidence="3">The sequence shown here is derived from an EMBL/GenBank/DDBJ whole genome shotgun (WGS) entry which is preliminary data.</text>
</comment>
<proteinExistence type="predicted"/>
<feature type="region of interest" description="Disordered" evidence="1">
    <location>
        <begin position="1"/>
        <end position="34"/>
    </location>
</feature>
<feature type="compositionally biased region" description="Pro residues" evidence="1">
    <location>
        <begin position="10"/>
        <end position="32"/>
    </location>
</feature>
<evidence type="ECO:0000313" key="4">
    <source>
        <dbReference type="Proteomes" id="UP001515480"/>
    </source>
</evidence>
<dbReference type="EMBL" id="JBGBPQ010000008">
    <property type="protein sequence ID" value="KAL1520971.1"/>
    <property type="molecule type" value="Genomic_DNA"/>
</dbReference>
<keyword evidence="2" id="KW-0732">Signal</keyword>
<dbReference type="Proteomes" id="UP001515480">
    <property type="component" value="Unassembled WGS sequence"/>
</dbReference>
<feature type="compositionally biased region" description="Low complexity" evidence="1">
    <location>
        <begin position="92"/>
        <end position="101"/>
    </location>
</feature>
<feature type="compositionally biased region" description="Basic residues" evidence="1">
    <location>
        <begin position="78"/>
        <end position="91"/>
    </location>
</feature>
<feature type="chain" id="PRO_5044238040" evidence="2">
    <location>
        <begin position="50"/>
        <end position="227"/>
    </location>
</feature>
<dbReference type="AlphaFoldDB" id="A0AB34JGJ9"/>
<accession>A0AB34JGJ9</accession>
<evidence type="ECO:0000256" key="1">
    <source>
        <dbReference type="SAM" id="MobiDB-lite"/>
    </source>
</evidence>
<name>A0AB34JGJ9_PRYPA</name>
<sequence>MAALPTAASPSPPRCRPPAPARAPHPPRPRSGPLPLALLLVWAPSLALAAPTSPPPSAPANNTAVPPAPPSRGPPLPRRPRARPSPHRQPSRRSPPSLAPRVSRHTRRSSSPSLSLAVAAATCCCPRSALTLSWVLQFFRPGVPPIAYTSQPLFFQAALTTALQYLAHIPGAPATLSFYALHSTLLSVACLRGLGEQLRSRIVSSVSRASLRRRAPAGLCAPAPFLS</sequence>
<keyword evidence="4" id="KW-1185">Reference proteome</keyword>
<feature type="signal peptide" evidence="2">
    <location>
        <begin position="1"/>
        <end position="49"/>
    </location>
</feature>
<evidence type="ECO:0000313" key="3">
    <source>
        <dbReference type="EMBL" id="KAL1520971.1"/>
    </source>
</evidence>
<organism evidence="3 4">
    <name type="scientific">Prymnesium parvum</name>
    <name type="common">Toxic golden alga</name>
    <dbReference type="NCBI Taxonomy" id="97485"/>
    <lineage>
        <taxon>Eukaryota</taxon>
        <taxon>Haptista</taxon>
        <taxon>Haptophyta</taxon>
        <taxon>Prymnesiophyceae</taxon>
        <taxon>Prymnesiales</taxon>
        <taxon>Prymnesiaceae</taxon>
        <taxon>Prymnesium</taxon>
    </lineage>
</organism>
<evidence type="ECO:0000256" key="2">
    <source>
        <dbReference type="SAM" id="SignalP"/>
    </source>
</evidence>
<feature type="region of interest" description="Disordered" evidence="1">
    <location>
        <begin position="50"/>
        <end position="111"/>
    </location>
</feature>
<gene>
    <name evidence="3" type="ORF">AB1Y20_022529</name>
</gene>